<comment type="caution">
    <text evidence="3">The sequence shown here is derived from an EMBL/GenBank/DDBJ whole genome shotgun (WGS) entry which is preliminary data.</text>
</comment>
<evidence type="ECO:0000313" key="3">
    <source>
        <dbReference type="EMBL" id="KAF4691064.1"/>
    </source>
</evidence>
<dbReference type="OrthoDB" id="188749at2759"/>
<dbReference type="PANTHER" id="PTHR35982">
    <property type="entry name" value="AGAP005361-PA"/>
    <property type="match status" value="1"/>
</dbReference>
<evidence type="ECO:0000313" key="4">
    <source>
        <dbReference type="Proteomes" id="UP000541610"/>
    </source>
</evidence>
<dbReference type="PANTHER" id="PTHR35982:SF1">
    <property type="entry name" value="SPIROCYCLASE, AVEC FAMILY"/>
    <property type="match status" value="1"/>
</dbReference>
<sequence>MSVVLKSGEVLLEPVPIINTSLITVYNPADLWTYNPSHVVVEAMWCSIALLTFVHAWRNTSPNKNSLALWLGLLIGSSLFEISQMTNPQVGNTYFTQATIMFHDRLEPLYVLVGPYTSLTYILVQQASAAFATQQKLSLRERLTLAGLAGCSPHVYCPFNTNGARVDKIVSCCSFGIFPPFDIAGYHLMWNTFHESESYYYPTIAQVQIVGTFFMAALAASVAFAFTYTRSLGTVWAILINALSVPVLAGSMTMIYLVVGILLEHPFLALYALEASCFLAALFPTSEKNMRIGYGQPFVNYDCTEEVESSTWGLLSRGKFLCPQRMRDDLSFTFDCLQSLPRDYSNWYWTCGVRAPDGVTDVIDYLLLRSVVGFIFLRIVGRLVKAKAE</sequence>
<keyword evidence="1" id="KW-1133">Transmembrane helix</keyword>
<evidence type="ECO:0000259" key="2">
    <source>
        <dbReference type="Pfam" id="PF25085"/>
    </source>
</evidence>
<feature type="transmembrane region" description="Helical" evidence="1">
    <location>
        <begin position="37"/>
        <end position="55"/>
    </location>
</feature>
<feature type="transmembrane region" description="Helical" evidence="1">
    <location>
        <begin position="169"/>
        <end position="189"/>
    </location>
</feature>
<feature type="transmembrane region" description="Helical" evidence="1">
    <location>
        <begin position="209"/>
        <end position="228"/>
    </location>
</feature>
<feature type="transmembrane region" description="Helical" evidence="1">
    <location>
        <begin position="265"/>
        <end position="283"/>
    </location>
</feature>
<evidence type="ECO:0000256" key="1">
    <source>
        <dbReference type="SAM" id="Phobius"/>
    </source>
</evidence>
<dbReference type="InterPro" id="IPR056704">
    <property type="entry name" value="DUF7802"/>
</dbReference>
<name>A0A7J6P4I4_PEROL</name>
<dbReference type="Pfam" id="PF25085">
    <property type="entry name" value="DUF7802"/>
    <property type="match status" value="1"/>
</dbReference>
<organism evidence="3 4">
    <name type="scientific">Perkinsus olseni</name>
    <name type="common">Perkinsus atlanticus</name>
    <dbReference type="NCBI Taxonomy" id="32597"/>
    <lineage>
        <taxon>Eukaryota</taxon>
        <taxon>Sar</taxon>
        <taxon>Alveolata</taxon>
        <taxon>Perkinsozoa</taxon>
        <taxon>Perkinsea</taxon>
        <taxon>Perkinsida</taxon>
        <taxon>Perkinsidae</taxon>
        <taxon>Perkinsus</taxon>
    </lineage>
</organism>
<feature type="domain" description="DUF7802" evidence="2">
    <location>
        <begin position="27"/>
        <end position="122"/>
    </location>
</feature>
<dbReference type="Proteomes" id="UP000541610">
    <property type="component" value="Unassembled WGS sequence"/>
</dbReference>
<dbReference type="EMBL" id="JABANP010000086">
    <property type="protein sequence ID" value="KAF4691064.1"/>
    <property type="molecule type" value="Genomic_DNA"/>
</dbReference>
<proteinExistence type="predicted"/>
<dbReference type="AlphaFoldDB" id="A0A7J6P4I4"/>
<protein>
    <recommendedName>
        <fullName evidence="2">DUF7802 domain-containing protein</fullName>
    </recommendedName>
</protein>
<reference evidence="3 4" key="1">
    <citation type="submission" date="2020-04" db="EMBL/GenBank/DDBJ databases">
        <title>Perkinsus olseni comparative genomics.</title>
        <authorList>
            <person name="Bogema D.R."/>
        </authorList>
    </citation>
    <scope>NUCLEOTIDE SEQUENCE [LARGE SCALE GENOMIC DNA]</scope>
    <source>
        <strain evidence="3">00978-12</strain>
    </source>
</reference>
<keyword evidence="1" id="KW-0472">Membrane</keyword>
<gene>
    <name evidence="3" type="ORF">FOZ60_016296</name>
</gene>
<accession>A0A7J6P4I4</accession>
<feature type="transmembrane region" description="Helical" evidence="1">
    <location>
        <begin position="235"/>
        <end position="259"/>
    </location>
</feature>
<keyword evidence="1" id="KW-0812">Transmembrane</keyword>